<evidence type="ECO:0000313" key="4">
    <source>
        <dbReference type="Proteomes" id="UP000076717"/>
    </source>
</evidence>
<dbReference type="PATRIC" id="fig|1671680.3.peg.1597"/>
<dbReference type="InterPro" id="IPR011009">
    <property type="entry name" value="Kinase-like_dom_sf"/>
</dbReference>
<dbReference type="Proteomes" id="UP000076717">
    <property type="component" value="Unassembled WGS sequence"/>
</dbReference>
<sequence>MKAVRGLGSAGRYQRVTTFHDVMDLTGLPVRTPDLLARDDAGLVLAQTVVGAESTFAERVRESTVSPEELELVAGALAAVHGATPSDASRVENRPPSLPPHGLDAMPIDLFEGSTMGQLEMWRLLQGDPVLRDRLDALVRSAPSGDAASPIHGDLRSDQILLDGATCWMLDWEDFRLGDPARDAGGLLGELFYHRARRLVHSIVAEGEEVTDASIIAHGGRMVDEAVPSLRTFWRAYTRARAVEEGFAARAVGFLGWQLFDRALASATYYGRMSAMDRALAGIGREAIVNATGYTDVLGLGAE</sequence>
<reference evidence="3 4" key="1">
    <citation type="submission" date="2015-08" db="EMBL/GenBank/DDBJ databases">
        <title>Draft Genome Sequence of Rathayibacter sp. Strain VKM Ac-2596 Isolated from Leaf Gall Induced by Plant-Parasitic Nematodes.</title>
        <authorList>
            <person name="Vasilenko O.V."/>
            <person name="Starodumova I.P."/>
            <person name="Tarlachkov S.V."/>
            <person name="Dorofeeva L.V."/>
            <person name="Evtushenko L.I."/>
        </authorList>
    </citation>
    <scope>NUCLEOTIDE SEQUENCE [LARGE SCALE GENOMIC DNA]</scope>
    <source>
        <strain evidence="3 4">VKM Ac-2596</strain>
    </source>
</reference>
<evidence type="ECO:0000259" key="2">
    <source>
        <dbReference type="Pfam" id="PF01636"/>
    </source>
</evidence>
<feature type="region of interest" description="Disordered" evidence="1">
    <location>
        <begin position="83"/>
        <end position="102"/>
    </location>
</feature>
<dbReference type="InterPro" id="IPR002575">
    <property type="entry name" value="Aminoglycoside_PTrfase"/>
</dbReference>
<dbReference type="RefSeq" id="WP_068210306.1">
    <property type="nucleotide sequence ID" value="NZ_LIIN01000042.1"/>
</dbReference>
<keyword evidence="4" id="KW-1185">Reference proteome</keyword>
<feature type="domain" description="Aminoglycoside phosphotransferase" evidence="2">
    <location>
        <begin position="19"/>
        <end position="197"/>
    </location>
</feature>
<dbReference type="SUPFAM" id="SSF56112">
    <property type="entry name" value="Protein kinase-like (PK-like)"/>
    <property type="match status" value="1"/>
</dbReference>
<organism evidence="3 4">
    <name type="scientific">Rathayibacter tanaceti</name>
    <dbReference type="NCBI Taxonomy" id="1671680"/>
    <lineage>
        <taxon>Bacteria</taxon>
        <taxon>Bacillati</taxon>
        <taxon>Actinomycetota</taxon>
        <taxon>Actinomycetes</taxon>
        <taxon>Micrococcales</taxon>
        <taxon>Microbacteriaceae</taxon>
        <taxon>Rathayibacter</taxon>
    </lineage>
</organism>
<dbReference type="Pfam" id="PF01636">
    <property type="entry name" value="APH"/>
    <property type="match status" value="1"/>
</dbReference>
<gene>
    <name evidence="3" type="ORF">ACH61_01503</name>
</gene>
<dbReference type="GO" id="GO:0016740">
    <property type="term" value="F:transferase activity"/>
    <property type="evidence" value="ECO:0007669"/>
    <property type="project" value="UniProtKB-KW"/>
</dbReference>
<protein>
    <submittedName>
        <fullName evidence="3">Phosphotransferase enzyme family protein</fullName>
    </submittedName>
</protein>
<name>A0A166HYS1_9MICO</name>
<evidence type="ECO:0000256" key="1">
    <source>
        <dbReference type="SAM" id="MobiDB-lite"/>
    </source>
</evidence>
<dbReference type="Gene3D" id="3.90.1200.10">
    <property type="match status" value="1"/>
</dbReference>
<comment type="caution">
    <text evidence="3">The sequence shown here is derived from an EMBL/GenBank/DDBJ whole genome shotgun (WGS) entry which is preliminary data.</text>
</comment>
<evidence type="ECO:0000313" key="3">
    <source>
        <dbReference type="EMBL" id="KZX21361.1"/>
    </source>
</evidence>
<dbReference type="AlphaFoldDB" id="A0A166HYS1"/>
<dbReference type="EMBL" id="LIIN01000042">
    <property type="protein sequence ID" value="KZX21361.1"/>
    <property type="molecule type" value="Genomic_DNA"/>
</dbReference>
<proteinExistence type="predicted"/>
<keyword evidence="3" id="KW-0808">Transferase</keyword>
<accession>A0A166HYS1</accession>